<dbReference type="Pfam" id="PF02413">
    <property type="entry name" value="Caudo_TAP"/>
    <property type="match status" value="1"/>
</dbReference>
<dbReference type="EMBL" id="CP017707">
    <property type="protein sequence ID" value="AOZ50863.1"/>
    <property type="molecule type" value="Genomic_DNA"/>
</dbReference>
<evidence type="ECO:0008006" key="3">
    <source>
        <dbReference type="Google" id="ProtNLM"/>
    </source>
</evidence>
<dbReference type="STRING" id="1108595.BKX93_13245"/>
<dbReference type="AlphaFoldDB" id="A0A1D9LHZ7"/>
<organism evidence="1 2">
    <name type="scientific">Chromobacterium vaccinii</name>
    <dbReference type="NCBI Taxonomy" id="1108595"/>
    <lineage>
        <taxon>Bacteria</taxon>
        <taxon>Pseudomonadati</taxon>
        <taxon>Pseudomonadota</taxon>
        <taxon>Betaproteobacteria</taxon>
        <taxon>Neisseriales</taxon>
        <taxon>Chromobacteriaceae</taxon>
        <taxon>Chromobacterium</taxon>
    </lineage>
</organism>
<evidence type="ECO:0000313" key="2">
    <source>
        <dbReference type="Proteomes" id="UP000178776"/>
    </source>
</evidence>
<dbReference type="Proteomes" id="UP000178776">
    <property type="component" value="Chromosome"/>
</dbReference>
<evidence type="ECO:0000313" key="1">
    <source>
        <dbReference type="EMBL" id="AOZ50863.1"/>
    </source>
</evidence>
<dbReference type="InterPro" id="IPR003458">
    <property type="entry name" value="Phage_T4_Gp38_tail_assem"/>
</dbReference>
<gene>
    <name evidence="1" type="ORF">BKX93_13245</name>
</gene>
<dbReference type="GeneID" id="68842175"/>
<dbReference type="KEGG" id="cvc:BKX93_13245"/>
<accession>A0A1D9LHZ7</accession>
<name>A0A1D9LHZ7_9NEIS</name>
<protein>
    <recommendedName>
        <fullName evidence="3">Phage tail protein</fullName>
    </recommendedName>
</protein>
<sequence>MQQQKIVYSYHPQTGEYLGLASADRSPLDAEEVWLIPGFTSEQQPPQAGERQVAVFCDGAWALQVDWRATPLWSKQTAQLVMPKIGDTPDSLNATMQQPPAFAVWKDDAWMVDDAAQRAAQTAAAQLRQQQRLSAALQLRKPLEDAVELGIASAAEQAKLAEWKRYCVDLSRLPQQAGWPSLADSAWPAQPA</sequence>
<dbReference type="RefSeq" id="WP_070980167.1">
    <property type="nucleotide sequence ID" value="NZ_CP017707.1"/>
</dbReference>
<reference evidence="1 2" key="1">
    <citation type="submission" date="2016-10" db="EMBL/GenBank/DDBJ databases">
        <title>Chromobacterium muskegensis sp. nov., an insecticidal bacterium isolated from Sphagnum bogs.</title>
        <authorList>
            <person name="Sparks M.E."/>
            <person name="Blackburn M.B."/>
            <person name="Gundersen-Rindal D.E."/>
            <person name="Mitchell A."/>
            <person name="Farrar R."/>
            <person name="Kuhar D."/>
        </authorList>
    </citation>
    <scope>NUCLEOTIDE SEQUENCE [LARGE SCALE GENOMIC DNA]</scope>
    <source>
        <strain evidence="1 2">21-1</strain>
    </source>
</reference>
<proteinExistence type="predicted"/>